<proteinExistence type="inferred from homology"/>
<comment type="similarity">
    <text evidence="1">Belongs to the ATP-dependent DNA ligase family.</text>
</comment>
<dbReference type="Gene3D" id="3.30.470.30">
    <property type="entry name" value="DNA ligase/mRNA capping enzyme"/>
    <property type="match status" value="1"/>
</dbReference>
<dbReference type="EC" id="6.5.1.1" evidence="2"/>
<accession>A0A4Q9KDU7</accession>
<feature type="domain" description="ATP-dependent DNA ligase family profile" evidence="5">
    <location>
        <begin position="126"/>
        <end position="258"/>
    </location>
</feature>
<dbReference type="InterPro" id="IPR012310">
    <property type="entry name" value="DNA_ligase_ATP-dep_cent"/>
</dbReference>
<dbReference type="AlphaFoldDB" id="A0A4Q9KDU7"/>
<evidence type="ECO:0000256" key="3">
    <source>
        <dbReference type="ARBA" id="ARBA00022598"/>
    </source>
</evidence>
<dbReference type="Pfam" id="PF01068">
    <property type="entry name" value="DNA_ligase_A_M"/>
    <property type="match status" value="1"/>
</dbReference>
<gene>
    <name evidence="6" type="ORF">ET989_11775</name>
</gene>
<evidence type="ECO:0000256" key="4">
    <source>
        <dbReference type="ARBA" id="ARBA00034003"/>
    </source>
</evidence>
<evidence type="ECO:0000313" key="7">
    <source>
        <dbReference type="Proteomes" id="UP000292373"/>
    </source>
</evidence>
<dbReference type="InterPro" id="IPR044119">
    <property type="entry name" value="Adenylation_LigC-like"/>
</dbReference>
<dbReference type="OrthoDB" id="9770771at2"/>
<dbReference type="CDD" id="cd07905">
    <property type="entry name" value="Adenylation_DNA_ligase_LigC"/>
    <property type="match status" value="1"/>
</dbReference>
<evidence type="ECO:0000256" key="1">
    <source>
        <dbReference type="ARBA" id="ARBA00007572"/>
    </source>
</evidence>
<organism evidence="6 7">
    <name type="scientific">Propioniciclava sinopodophylli</name>
    <dbReference type="NCBI Taxonomy" id="1837344"/>
    <lineage>
        <taxon>Bacteria</taxon>
        <taxon>Bacillati</taxon>
        <taxon>Actinomycetota</taxon>
        <taxon>Actinomycetes</taxon>
        <taxon>Propionibacteriales</taxon>
        <taxon>Propionibacteriaceae</taxon>
        <taxon>Propioniciclava</taxon>
    </lineage>
</organism>
<keyword evidence="7" id="KW-1185">Reference proteome</keyword>
<dbReference type="GO" id="GO:0005524">
    <property type="term" value="F:ATP binding"/>
    <property type="evidence" value="ECO:0007669"/>
    <property type="project" value="InterPro"/>
</dbReference>
<dbReference type="NCBIfam" id="NF006078">
    <property type="entry name" value="PRK08224.1"/>
    <property type="match status" value="1"/>
</dbReference>
<protein>
    <recommendedName>
        <fullName evidence="2">DNA ligase (ATP)</fullName>
        <ecNumber evidence="2">6.5.1.1</ecNumber>
    </recommendedName>
</protein>
<dbReference type="PANTHER" id="PTHR45674:SF4">
    <property type="entry name" value="DNA LIGASE 1"/>
    <property type="match status" value="1"/>
</dbReference>
<dbReference type="InterPro" id="IPR012309">
    <property type="entry name" value="DNA_ligase_ATP-dep_C"/>
</dbReference>
<dbReference type="GO" id="GO:0006310">
    <property type="term" value="P:DNA recombination"/>
    <property type="evidence" value="ECO:0007669"/>
    <property type="project" value="InterPro"/>
</dbReference>
<dbReference type="Gene3D" id="2.40.50.140">
    <property type="entry name" value="Nucleic acid-binding proteins"/>
    <property type="match status" value="1"/>
</dbReference>
<comment type="catalytic activity">
    <reaction evidence="4">
        <text>ATP + (deoxyribonucleotide)n-3'-hydroxyl + 5'-phospho-(deoxyribonucleotide)m = (deoxyribonucleotide)n+m + AMP + diphosphate.</text>
        <dbReference type="EC" id="6.5.1.1"/>
    </reaction>
</comment>
<evidence type="ECO:0000256" key="2">
    <source>
        <dbReference type="ARBA" id="ARBA00012727"/>
    </source>
</evidence>
<sequence>MTTKGTPPGLACGPMLPLPLPLEPMLARAVPEVPVGRPGELSYEPKWDGYRCIVARDGNRVDLWSRSRKQLNGYFPEVVAACRRYLPEQVVLDAELVVRTGPPGAQKLDWEALSVRIHPSAKRVAALAEQTPAEVVCFDLLAIADLDLTPLPQRERRAALVQLLSGLPDAAPVHVTRATDDPDEARAWFDSFEGAGLDGVVAKRTDAPYAPGQRTMMKVKHARTAEAVVIGYGLSKGASPGSGARTSVGSIHLGLYDDGELLPVGGIGAWPDAVRGQLAAVLEPLVLTGAEADAAPRPKDMTRTGVREFVPVRPELVVEVAFDQLEGRRFRHAAQFVRWRPDREPESCTLDQVERAPAYDLDQVLRP</sequence>
<dbReference type="SUPFAM" id="SSF56091">
    <property type="entry name" value="DNA ligase/mRNA capping enzyme, catalytic domain"/>
    <property type="match status" value="1"/>
</dbReference>
<evidence type="ECO:0000313" key="6">
    <source>
        <dbReference type="EMBL" id="TBT83360.1"/>
    </source>
</evidence>
<dbReference type="GO" id="GO:0003910">
    <property type="term" value="F:DNA ligase (ATP) activity"/>
    <property type="evidence" value="ECO:0007669"/>
    <property type="project" value="UniProtKB-EC"/>
</dbReference>
<name>A0A4Q9KDU7_9ACTN</name>
<evidence type="ECO:0000259" key="5">
    <source>
        <dbReference type="PROSITE" id="PS50160"/>
    </source>
</evidence>
<dbReference type="SUPFAM" id="SSF50249">
    <property type="entry name" value="Nucleic acid-binding proteins"/>
    <property type="match status" value="1"/>
</dbReference>
<comment type="caution">
    <text evidence="6">The sequence shown here is derived from an EMBL/GenBank/DDBJ whole genome shotgun (WGS) entry which is preliminary data.</text>
</comment>
<dbReference type="GO" id="GO:0006281">
    <property type="term" value="P:DNA repair"/>
    <property type="evidence" value="ECO:0007669"/>
    <property type="project" value="InterPro"/>
</dbReference>
<dbReference type="PROSITE" id="PS50160">
    <property type="entry name" value="DNA_LIGASE_A3"/>
    <property type="match status" value="1"/>
</dbReference>
<dbReference type="PANTHER" id="PTHR45674">
    <property type="entry name" value="DNA LIGASE 1/3 FAMILY MEMBER"/>
    <property type="match status" value="1"/>
</dbReference>
<dbReference type="Pfam" id="PF04679">
    <property type="entry name" value="DNA_ligase_A_C"/>
    <property type="match status" value="1"/>
</dbReference>
<dbReference type="Proteomes" id="UP000292373">
    <property type="component" value="Unassembled WGS sequence"/>
</dbReference>
<dbReference type="InterPro" id="IPR012340">
    <property type="entry name" value="NA-bd_OB-fold"/>
</dbReference>
<dbReference type="EMBL" id="SDMQ01000012">
    <property type="protein sequence ID" value="TBT83360.1"/>
    <property type="molecule type" value="Genomic_DNA"/>
</dbReference>
<reference evidence="6 7" key="1">
    <citation type="submission" date="2019-01" db="EMBL/GenBank/DDBJ databases">
        <title>Lactibacter flavus gen. nov., sp. nov., a novel bacterium of the family Propionibacteriaceae isolated from raw milk and dairy products.</title>
        <authorList>
            <person name="Huptas C."/>
            <person name="Wenning M."/>
            <person name="Breitenwieser F."/>
            <person name="Doll E."/>
            <person name="Von Neubeck M."/>
            <person name="Busse H.-J."/>
            <person name="Scherer S."/>
        </authorList>
    </citation>
    <scope>NUCLEOTIDE SEQUENCE [LARGE SCALE GENOMIC DNA]</scope>
    <source>
        <strain evidence="6 7">KCTC 33808</strain>
    </source>
</reference>
<keyword evidence="3 6" id="KW-0436">Ligase</keyword>
<dbReference type="InterPro" id="IPR050191">
    <property type="entry name" value="ATP-dep_DNA_ligase"/>
</dbReference>